<protein>
    <submittedName>
        <fullName evidence="2">DUF4422 domain-containing protein</fullName>
    </submittedName>
</protein>
<dbReference type="Pfam" id="PF14393">
    <property type="entry name" value="DUF4422"/>
    <property type="match status" value="1"/>
</dbReference>
<dbReference type="Proteomes" id="UP001197684">
    <property type="component" value="Unassembled WGS sequence"/>
</dbReference>
<proteinExistence type="predicted"/>
<dbReference type="AlphaFoldDB" id="A0AAW4U9K8"/>
<reference evidence="2" key="1">
    <citation type="submission" date="2021-10" db="EMBL/GenBank/DDBJ databases">
        <title>Collection of gut derived symbiotic bacterial strains cultured from healthy donors.</title>
        <authorList>
            <person name="Lin H."/>
            <person name="Littmann E."/>
            <person name="Kohout C."/>
            <person name="Pamer E.G."/>
        </authorList>
    </citation>
    <scope>NUCLEOTIDE SEQUENCE</scope>
    <source>
        <strain evidence="2">DFI.9.42</strain>
    </source>
</reference>
<dbReference type="EMBL" id="JAJCJK010000002">
    <property type="protein sequence ID" value="MCB6937224.1"/>
    <property type="molecule type" value="Genomic_DNA"/>
</dbReference>
<dbReference type="RefSeq" id="WP_306780467.1">
    <property type="nucleotide sequence ID" value="NZ_JAJCJK010000002.1"/>
</dbReference>
<evidence type="ECO:0000313" key="3">
    <source>
        <dbReference type="Proteomes" id="UP001197684"/>
    </source>
</evidence>
<name>A0AAW4U9K8_9FIRM</name>
<dbReference type="InterPro" id="IPR025536">
    <property type="entry name" value="DUF4422"/>
</dbReference>
<comment type="caution">
    <text evidence="2">The sequence shown here is derived from an EMBL/GenBank/DDBJ whole genome shotgun (WGS) entry which is preliminary data.</text>
</comment>
<gene>
    <name evidence="2" type="ORF">LIZ56_02190</name>
</gene>
<evidence type="ECO:0000313" key="2">
    <source>
        <dbReference type="EMBL" id="MCB6937224.1"/>
    </source>
</evidence>
<accession>A0AAW4U9K8</accession>
<feature type="domain" description="DUF4422" evidence="1">
    <location>
        <begin position="2"/>
        <end position="227"/>
    </location>
</feature>
<organism evidence="2 3">
    <name type="scientific">Agathobacter rectalis</name>
    <dbReference type="NCBI Taxonomy" id="39491"/>
    <lineage>
        <taxon>Bacteria</taxon>
        <taxon>Bacillati</taxon>
        <taxon>Bacillota</taxon>
        <taxon>Clostridia</taxon>
        <taxon>Lachnospirales</taxon>
        <taxon>Lachnospiraceae</taxon>
        <taxon>Agathobacter</taxon>
    </lineage>
</organism>
<evidence type="ECO:0000259" key="1">
    <source>
        <dbReference type="Pfam" id="PF14393"/>
    </source>
</evidence>
<sequence>MIYIITHKKFHEPFLDCENSYRVLHVGENLNCKSDYLRDDIGDNISNKNRNYCELTGLYWIWKNSNSNPTEIDGLIHYRRFFTLKNEYYKYIYLNKMPSILPYSIIEQDLKKYDIILPRKNKTFRTVKETYTFFHNEEDLILLGKAINKIEPKYYESYQKVLNSHSYYYANMMICYHDIMMEYAEWLFNILFEVEKYIDINKYKNDYQKRVFGFMAERLLQVWVEYNNLKVKEYDVFNTEIKDDNIFEKNIERLKRVFKINE</sequence>